<evidence type="ECO:0000313" key="2">
    <source>
        <dbReference type="EMBL" id="CAL8081113.1"/>
    </source>
</evidence>
<keyword evidence="1" id="KW-1133">Transmembrane helix</keyword>
<name>A0ABP1Q0R1_9HEXA</name>
<feature type="transmembrane region" description="Helical" evidence="1">
    <location>
        <begin position="126"/>
        <end position="147"/>
    </location>
</feature>
<protein>
    <recommendedName>
        <fullName evidence="4">ABC transmembrane type-1 domain-containing protein</fullName>
    </recommendedName>
</protein>
<keyword evidence="3" id="KW-1185">Reference proteome</keyword>
<dbReference type="Proteomes" id="UP001642540">
    <property type="component" value="Unassembled WGS sequence"/>
</dbReference>
<reference evidence="2 3" key="1">
    <citation type="submission" date="2024-08" db="EMBL/GenBank/DDBJ databases">
        <authorList>
            <person name="Cucini C."/>
            <person name="Frati F."/>
        </authorList>
    </citation>
    <scope>NUCLEOTIDE SEQUENCE [LARGE SCALE GENOMIC DNA]</scope>
</reference>
<gene>
    <name evidence="2" type="ORF">ODALV1_LOCUS4840</name>
</gene>
<sequence length="236" mass="27324">MTVIETLSYDIRTGTSTAFDSNQTHASFLRKYHIQDLHYLTEYIDYNPYLTFAFYIGIKLATLGNAYGNIVPVIMFNYLTDMFTTYTSSLVTSIQKSFQQKSVIQWEFFHNEFLKLKKVTEEVSRFVSLLIVSSYGISLTMAILAIFENLEMNRRAEIDPRSSTANYETMAYAHLSLVYFSLRLFLLTYFAAEVNHHSSRKVLQVIDSHPGIPCSWSVSFRHRCRCILQINHINAV</sequence>
<keyword evidence="1" id="KW-0812">Transmembrane</keyword>
<proteinExistence type="predicted"/>
<evidence type="ECO:0000313" key="3">
    <source>
        <dbReference type="Proteomes" id="UP001642540"/>
    </source>
</evidence>
<evidence type="ECO:0008006" key="4">
    <source>
        <dbReference type="Google" id="ProtNLM"/>
    </source>
</evidence>
<feature type="transmembrane region" description="Helical" evidence="1">
    <location>
        <begin position="171"/>
        <end position="192"/>
    </location>
</feature>
<organism evidence="2 3">
    <name type="scientific">Orchesella dallaii</name>
    <dbReference type="NCBI Taxonomy" id="48710"/>
    <lineage>
        <taxon>Eukaryota</taxon>
        <taxon>Metazoa</taxon>
        <taxon>Ecdysozoa</taxon>
        <taxon>Arthropoda</taxon>
        <taxon>Hexapoda</taxon>
        <taxon>Collembola</taxon>
        <taxon>Entomobryomorpha</taxon>
        <taxon>Entomobryoidea</taxon>
        <taxon>Orchesellidae</taxon>
        <taxon>Orchesellinae</taxon>
        <taxon>Orchesella</taxon>
    </lineage>
</organism>
<comment type="caution">
    <text evidence="2">The sequence shown here is derived from an EMBL/GenBank/DDBJ whole genome shotgun (WGS) entry which is preliminary data.</text>
</comment>
<dbReference type="EMBL" id="CAXLJM020000014">
    <property type="protein sequence ID" value="CAL8081113.1"/>
    <property type="molecule type" value="Genomic_DNA"/>
</dbReference>
<accession>A0ABP1Q0R1</accession>
<keyword evidence="1" id="KW-0472">Membrane</keyword>
<evidence type="ECO:0000256" key="1">
    <source>
        <dbReference type="SAM" id="Phobius"/>
    </source>
</evidence>